<accession>A0A1G2B837</accession>
<dbReference type="GO" id="GO:0004017">
    <property type="term" value="F:AMP kinase activity"/>
    <property type="evidence" value="ECO:0007669"/>
    <property type="project" value="UniProtKB-EC"/>
</dbReference>
<comment type="similarity">
    <text evidence="5">Belongs to the adenylate kinase family.</text>
</comment>
<sequence>AQKLQRVPRSTGVVFDGFPRTLTQARILDGLLKRMKRQLTQVIYLPISQRTTVRRLSHRRVCQRCGTPWIAGTTIGAHTKNCPRCKGMIVQRDDDKPKTIKKRLREYLRKTLPIVSLYRSRGILAEVNGEPPIGAVWRKVKKII</sequence>
<name>A0A1G2B837_9BACT</name>
<feature type="non-terminal residue" evidence="7">
    <location>
        <position position="1"/>
    </location>
</feature>
<comment type="subunit">
    <text evidence="6">Monomer.</text>
</comment>
<dbReference type="SUPFAM" id="SSF52540">
    <property type="entry name" value="P-loop containing nucleoside triphosphate hydrolases"/>
    <property type="match status" value="1"/>
</dbReference>
<keyword evidence="2" id="KW-0545">Nucleotide biosynthesis</keyword>
<dbReference type="EMBL" id="MHKE01000008">
    <property type="protein sequence ID" value="OGY84387.1"/>
    <property type="molecule type" value="Genomic_DNA"/>
</dbReference>
<reference evidence="7 8" key="1">
    <citation type="journal article" date="2016" name="Nat. Commun.">
        <title>Thousands of microbial genomes shed light on interconnected biogeochemical processes in an aquifer system.</title>
        <authorList>
            <person name="Anantharaman K."/>
            <person name="Brown C.T."/>
            <person name="Hug L.A."/>
            <person name="Sharon I."/>
            <person name="Castelle C.J."/>
            <person name="Probst A.J."/>
            <person name="Thomas B.C."/>
            <person name="Singh A."/>
            <person name="Wilkins M.J."/>
            <person name="Karaoz U."/>
            <person name="Brodie E.L."/>
            <person name="Williams K.H."/>
            <person name="Hubbard S.S."/>
            <person name="Banfield J.F."/>
        </authorList>
    </citation>
    <scope>NUCLEOTIDE SEQUENCE [LARGE SCALE GENOMIC DNA]</scope>
</reference>
<keyword evidence="4 5" id="KW-0418">Kinase</keyword>
<dbReference type="STRING" id="1798543.A2898_00260"/>
<evidence type="ECO:0000256" key="5">
    <source>
        <dbReference type="RuleBase" id="RU003330"/>
    </source>
</evidence>
<dbReference type="PRINTS" id="PR00094">
    <property type="entry name" value="ADENYLTKNASE"/>
</dbReference>
<dbReference type="CDD" id="cd01428">
    <property type="entry name" value="ADK"/>
    <property type="match status" value="1"/>
</dbReference>
<keyword evidence="1 5" id="KW-0808">Transferase</keyword>
<proteinExistence type="inferred from homology"/>
<protein>
    <recommendedName>
        <fullName evidence="6">Adenylate kinase</fullName>
        <ecNumber evidence="6">2.7.4.3</ecNumber>
    </recommendedName>
</protein>
<dbReference type="GO" id="GO:0005524">
    <property type="term" value="F:ATP binding"/>
    <property type="evidence" value="ECO:0007669"/>
    <property type="project" value="UniProtKB-KW"/>
</dbReference>
<dbReference type="InterPro" id="IPR027417">
    <property type="entry name" value="P-loop_NTPase"/>
</dbReference>
<dbReference type="EC" id="2.7.4.3" evidence="6"/>
<dbReference type="PROSITE" id="PS00113">
    <property type="entry name" value="ADENYLATE_KINASE"/>
    <property type="match status" value="1"/>
</dbReference>
<dbReference type="GO" id="GO:0005737">
    <property type="term" value="C:cytoplasm"/>
    <property type="evidence" value="ECO:0007669"/>
    <property type="project" value="UniProtKB-SubCell"/>
</dbReference>
<dbReference type="Gene3D" id="3.40.50.300">
    <property type="entry name" value="P-loop containing nucleotide triphosphate hydrolases"/>
    <property type="match status" value="1"/>
</dbReference>
<evidence type="ECO:0000256" key="3">
    <source>
        <dbReference type="ARBA" id="ARBA00022741"/>
    </source>
</evidence>
<evidence type="ECO:0000256" key="6">
    <source>
        <dbReference type="RuleBase" id="RU003331"/>
    </source>
</evidence>
<comment type="catalytic activity">
    <reaction evidence="6">
        <text>AMP + ATP = 2 ADP</text>
        <dbReference type="Rhea" id="RHEA:12973"/>
        <dbReference type="ChEBI" id="CHEBI:30616"/>
        <dbReference type="ChEBI" id="CHEBI:456215"/>
        <dbReference type="ChEBI" id="CHEBI:456216"/>
        <dbReference type="EC" id="2.7.4.3"/>
    </reaction>
</comment>
<evidence type="ECO:0000313" key="8">
    <source>
        <dbReference type="Proteomes" id="UP000179164"/>
    </source>
</evidence>
<keyword evidence="6" id="KW-0067">ATP-binding</keyword>
<dbReference type="Pfam" id="PF00406">
    <property type="entry name" value="ADK"/>
    <property type="match status" value="1"/>
</dbReference>
<comment type="caution">
    <text evidence="7">The sequence shown here is derived from an EMBL/GenBank/DDBJ whole genome shotgun (WGS) entry which is preliminary data.</text>
</comment>
<gene>
    <name evidence="7" type="ORF">A2898_00260</name>
</gene>
<evidence type="ECO:0000256" key="2">
    <source>
        <dbReference type="ARBA" id="ARBA00022727"/>
    </source>
</evidence>
<keyword evidence="3 6" id="KW-0547">Nucleotide-binding</keyword>
<dbReference type="PANTHER" id="PTHR23359">
    <property type="entry name" value="NUCLEOTIDE KINASE"/>
    <property type="match status" value="1"/>
</dbReference>
<comment type="subcellular location">
    <subcellularLocation>
        <location evidence="6">Cytoplasm</location>
    </subcellularLocation>
</comment>
<evidence type="ECO:0000256" key="1">
    <source>
        <dbReference type="ARBA" id="ARBA00022679"/>
    </source>
</evidence>
<organism evidence="7 8">
    <name type="scientific">Candidatus Kerfeldbacteria bacterium RIFCSPLOWO2_01_FULL_48_11</name>
    <dbReference type="NCBI Taxonomy" id="1798543"/>
    <lineage>
        <taxon>Bacteria</taxon>
        <taxon>Candidatus Kerfeldiibacteriota</taxon>
    </lineage>
</organism>
<evidence type="ECO:0000256" key="4">
    <source>
        <dbReference type="ARBA" id="ARBA00022777"/>
    </source>
</evidence>
<dbReference type="Proteomes" id="UP000179164">
    <property type="component" value="Unassembled WGS sequence"/>
</dbReference>
<dbReference type="InterPro" id="IPR000850">
    <property type="entry name" value="Adenylat/UMP-CMP_kin"/>
</dbReference>
<dbReference type="AlphaFoldDB" id="A0A1G2B837"/>
<dbReference type="InterPro" id="IPR033690">
    <property type="entry name" value="Adenylat_kinase_CS"/>
</dbReference>
<evidence type="ECO:0000313" key="7">
    <source>
        <dbReference type="EMBL" id="OGY84387.1"/>
    </source>
</evidence>